<dbReference type="Gene3D" id="3.40.50.1010">
    <property type="entry name" value="5'-nuclease"/>
    <property type="match status" value="1"/>
</dbReference>
<dbReference type="GO" id="GO:0004540">
    <property type="term" value="F:RNA nuclease activity"/>
    <property type="evidence" value="ECO:0007669"/>
    <property type="project" value="InterPro"/>
</dbReference>
<proteinExistence type="predicted"/>
<comment type="caution">
    <text evidence="3">The sequence shown here is derived from an EMBL/GenBank/DDBJ whole genome shotgun (WGS) entry which is preliminary data.</text>
</comment>
<dbReference type="EMBL" id="SRRO01000001">
    <property type="protein sequence ID" value="TGN65730.1"/>
    <property type="molecule type" value="Genomic_DNA"/>
</dbReference>
<evidence type="ECO:0000313" key="3">
    <source>
        <dbReference type="EMBL" id="TGN65730.1"/>
    </source>
</evidence>
<evidence type="ECO:0000313" key="4">
    <source>
        <dbReference type="Proteomes" id="UP000297496"/>
    </source>
</evidence>
<keyword evidence="4" id="KW-1185">Reference proteome</keyword>
<feature type="region of interest" description="Disordered" evidence="1">
    <location>
        <begin position="35"/>
        <end position="67"/>
    </location>
</feature>
<gene>
    <name evidence="3" type="ORF">EXE59_18540</name>
</gene>
<reference evidence="3 4" key="1">
    <citation type="submission" date="2019-04" db="EMBL/GenBank/DDBJ databases">
        <title>Three New Species of Nocardioides, Nocardioides euryhalodurans sp. nov., Nocardioides seonyuensis sp. nov. and Nocardioides eburneoflavus sp. nov. Isolated from Soil.</title>
        <authorList>
            <person name="Roh S.G."/>
            <person name="Lee C."/>
            <person name="Kim M.-K."/>
            <person name="Kim S.B."/>
        </authorList>
    </citation>
    <scope>NUCLEOTIDE SEQUENCE [LARGE SCALE GENOMIC DNA]</scope>
    <source>
        <strain evidence="3 4">MMS17-SY213</strain>
    </source>
</reference>
<dbReference type="OrthoDB" id="3785555at2"/>
<sequence length="269" mass="29146">MYSWGQGRTMIAAEREPEFDNEDELTVLVRRWIARPPPDNMDRTRNAAATSTPGVRRPTSLPTRRSQLLEPCGHSELARLGRHASGAAETPVRSTEDPPEVPQLLASPPEPTQRLALLVEARATPPETADGLIDVLAGMGSVTVRRGYADWTQPDMGAWLGLLRRHGIQPVHHFCEEGAELDSEQALVSMSVDAVDLARSSAVDTVVIVGNPGSMVPLVTRLQGSGVRVVAVGPESTPYGVRARSDDFIDFARLAVRPAESTRAGRHRA</sequence>
<dbReference type="PANTHER" id="PTHR35811">
    <property type="entry name" value="SLR1870 PROTEIN"/>
    <property type="match status" value="1"/>
</dbReference>
<organism evidence="3 4">
    <name type="scientific">Nocardioides eburneiflavus</name>
    <dbReference type="NCBI Taxonomy" id="2518372"/>
    <lineage>
        <taxon>Bacteria</taxon>
        <taxon>Bacillati</taxon>
        <taxon>Actinomycetota</taxon>
        <taxon>Actinomycetes</taxon>
        <taxon>Propionibacteriales</taxon>
        <taxon>Nocardioidaceae</taxon>
        <taxon>Nocardioides</taxon>
    </lineage>
</organism>
<feature type="domain" description="NYN" evidence="2">
    <location>
        <begin position="129"/>
        <end position="250"/>
    </location>
</feature>
<dbReference type="InterPro" id="IPR021139">
    <property type="entry name" value="NYN"/>
</dbReference>
<dbReference type="PANTHER" id="PTHR35811:SF1">
    <property type="entry name" value="HTH OST-TYPE DOMAIN-CONTAINING PROTEIN"/>
    <property type="match status" value="1"/>
</dbReference>
<evidence type="ECO:0000259" key="2">
    <source>
        <dbReference type="Pfam" id="PF01936"/>
    </source>
</evidence>
<dbReference type="Pfam" id="PF01936">
    <property type="entry name" value="NYN"/>
    <property type="match status" value="1"/>
</dbReference>
<evidence type="ECO:0000256" key="1">
    <source>
        <dbReference type="SAM" id="MobiDB-lite"/>
    </source>
</evidence>
<protein>
    <submittedName>
        <fullName evidence="3">NYN domain-containing protein</fullName>
    </submittedName>
</protein>
<accession>A0A4Z1CLD2</accession>
<dbReference type="Proteomes" id="UP000297496">
    <property type="component" value="Unassembled WGS sequence"/>
</dbReference>
<dbReference type="CDD" id="cd11297">
    <property type="entry name" value="PIN_LabA-like_N_1"/>
    <property type="match status" value="1"/>
</dbReference>
<dbReference type="AlphaFoldDB" id="A0A4Z1CLD2"/>
<feature type="region of interest" description="Disordered" evidence="1">
    <location>
        <begin position="79"/>
        <end position="107"/>
    </location>
</feature>
<name>A0A4Z1CLD2_9ACTN</name>